<comment type="catalytic activity">
    <reaction evidence="4">
        <text>a 1-O-alkyl-2-acetyl-sn-glycero-3-phosphocholine + H2O = a 1-O-alkyl-sn-glycero-3-phosphocholine + acetate + H(+)</text>
        <dbReference type="Rhea" id="RHEA:17777"/>
        <dbReference type="ChEBI" id="CHEBI:15377"/>
        <dbReference type="ChEBI" id="CHEBI:15378"/>
        <dbReference type="ChEBI" id="CHEBI:30089"/>
        <dbReference type="ChEBI" id="CHEBI:30909"/>
        <dbReference type="ChEBI" id="CHEBI:36707"/>
        <dbReference type="EC" id="3.1.1.47"/>
    </reaction>
</comment>
<accession>A0A4U7B3N6</accession>
<evidence type="ECO:0000256" key="5">
    <source>
        <dbReference type="PIRSR" id="PIRSR018169-1"/>
    </source>
</evidence>
<dbReference type="PIRSF" id="PIRSF018169">
    <property type="entry name" value="PAF_acetylhydrolase"/>
    <property type="match status" value="1"/>
</dbReference>
<name>A0A4U7B3N6_9PEZI</name>
<dbReference type="EMBL" id="PTQR01000052">
    <property type="protein sequence ID" value="TKX23740.1"/>
    <property type="molecule type" value="Genomic_DNA"/>
</dbReference>
<keyword evidence="6" id="KW-1133">Transmembrane helix</keyword>
<dbReference type="InterPro" id="IPR029058">
    <property type="entry name" value="AB_hydrolase_fold"/>
</dbReference>
<proteinExistence type="inferred from homology"/>
<feature type="transmembrane region" description="Helical" evidence="6">
    <location>
        <begin position="12"/>
        <end position="37"/>
    </location>
</feature>
<dbReference type="PANTHER" id="PTHR10272">
    <property type="entry name" value="PLATELET-ACTIVATING FACTOR ACETYLHYDROLASE"/>
    <property type="match status" value="1"/>
</dbReference>
<keyword evidence="2 4" id="KW-0442">Lipid degradation</keyword>
<protein>
    <recommendedName>
        <fullName evidence="4">Putative phospholipase</fullName>
        <ecNumber evidence="4">3.1.1.47</ecNumber>
    </recommendedName>
</protein>
<keyword evidence="6" id="KW-0812">Transmembrane</keyword>
<evidence type="ECO:0000313" key="8">
    <source>
        <dbReference type="Proteomes" id="UP000308133"/>
    </source>
</evidence>
<keyword evidence="1 4" id="KW-0378">Hydrolase</keyword>
<evidence type="ECO:0000256" key="6">
    <source>
        <dbReference type="SAM" id="Phobius"/>
    </source>
</evidence>
<dbReference type="GO" id="GO:0003847">
    <property type="term" value="F:1-alkyl-2-acetylglycerophosphocholine esterase activity"/>
    <property type="evidence" value="ECO:0007669"/>
    <property type="project" value="UniProtKB-UniRule"/>
</dbReference>
<dbReference type="GO" id="GO:0016042">
    <property type="term" value="P:lipid catabolic process"/>
    <property type="evidence" value="ECO:0007669"/>
    <property type="project" value="UniProtKB-KW"/>
</dbReference>
<dbReference type="EC" id="3.1.1.47" evidence="4"/>
<evidence type="ECO:0000256" key="2">
    <source>
        <dbReference type="ARBA" id="ARBA00022963"/>
    </source>
</evidence>
<keyword evidence="6" id="KW-0472">Membrane</keyword>
<gene>
    <name evidence="7" type="ORF">C1H76_4017</name>
</gene>
<dbReference type="Proteomes" id="UP000308133">
    <property type="component" value="Unassembled WGS sequence"/>
</dbReference>
<comment type="caution">
    <text evidence="7">The sequence shown here is derived from an EMBL/GenBank/DDBJ whole genome shotgun (WGS) entry which is preliminary data.</text>
</comment>
<dbReference type="InterPro" id="IPR016715">
    <property type="entry name" value="PAF_acetylhydro_eukaryote"/>
</dbReference>
<dbReference type="PANTHER" id="PTHR10272:SF11">
    <property type="entry name" value="PHOSPHOLIPASE-RELATED"/>
    <property type="match status" value="1"/>
</dbReference>
<keyword evidence="3 4" id="KW-0443">Lipid metabolism</keyword>
<feature type="active site" description="Nucleophile" evidence="5">
    <location>
        <position position="288"/>
    </location>
</feature>
<organism evidence="7 8">
    <name type="scientific">Elsinoe australis</name>
    <dbReference type="NCBI Taxonomy" id="40998"/>
    <lineage>
        <taxon>Eukaryota</taxon>
        <taxon>Fungi</taxon>
        <taxon>Dikarya</taxon>
        <taxon>Ascomycota</taxon>
        <taxon>Pezizomycotina</taxon>
        <taxon>Dothideomycetes</taxon>
        <taxon>Dothideomycetidae</taxon>
        <taxon>Myriangiales</taxon>
        <taxon>Elsinoaceae</taxon>
        <taxon>Elsinoe</taxon>
    </lineage>
</organism>
<dbReference type="Pfam" id="PF03403">
    <property type="entry name" value="PAF-AH_p_II"/>
    <property type="match status" value="1"/>
</dbReference>
<dbReference type="SUPFAM" id="SSF53474">
    <property type="entry name" value="alpha/beta-Hydrolases"/>
    <property type="match status" value="1"/>
</dbReference>
<evidence type="ECO:0000256" key="3">
    <source>
        <dbReference type="ARBA" id="ARBA00023098"/>
    </source>
</evidence>
<evidence type="ECO:0000256" key="4">
    <source>
        <dbReference type="PIRNR" id="PIRNR018169"/>
    </source>
</evidence>
<feature type="active site" description="Charge relay system" evidence="5">
    <location>
        <position position="379"/>
    </location>
</feature>
<feature type="active site" description="Charge relay system" evidence="5">
    <location>
        <position position="315"/>
    </location>
</feature>
<comment type="similarity">
    <text evidence="4">Belongs to the serine esterase family.</text>
</comment>
<sequence length="465" mass="51698">MIRLPLILRPRLTWQYILLSLIILYITYCFLFSLPLLSTNLPPYSGPHGVGTIDLEIPVQHRQISPVVFKSTSKPAFELKTVLFSLYYPAEKSAKSSLPKHYWIPPPIALTAQGYARFAHISNFFTNALFTVALWAIAGGNRIPAEVDVNLLRGGKYPVVVFSHGMASTRTDYTQWCGELASRGYVVAAIEHRDGSAPGSVVMTGGKDEWRFHMKAEELRVGEKEMDTDELKKVQLDMRQAEVEETVKVLEAINEGRKIDIKARKEGSDLARWQGHLETRDMTIAGHSYGATLALQTLKGGPTEDLPFKGAIVLDPGKQSGRLNDDVRVPTLIVHSQSWSKTHSIFYGRPHFEVVKELTEGILNRGKDAWFVTSLGTSHPSVTDAPLIEPLLLSWTTGATIDVREGVHQYVDVSASFLNYQHEGTVSGLLTKPVDAPAFGEPLDGARTGKHAYEKYWQIHVAPSR</sequence>
<dbReference type="Gene3D" id="3.40.50.1820">
    <property type="entry name" value="alpha/beta hydrolase"/>
    <property type="match status" value="1"/>
</dbReference>
<dbReference type="AlphaFoldDB" id="A0A4U7B3N6"/>
<evidence type="ECO:0000256" key="1">
    <source>
        <dbReference type="ARBA" id="ARBA00022801"/>
    </source>
</evidence>
<evidence type="ECO:0000313" key="7">
    <source>
        <dbReference type="EMBL" id="TKX23740.1"/>
    </source>
</evidence>
<reference evidence="7 8" key="1">
    <citation type="submission" date="2018-02" db="EMBL/GenBank/DDBJ databases">
        <title>Draft genome sequences of Elsinoe sp., causing black scab on jojoba.</title>
        <authorList>
            <person name="Stodart B."/>
            <person name="Jeffress S."/>
            <person name="Ash G."/>
            <person name="Arun Chinnappa K."/>
        </authorList>
    </citation>
    <scope>NUCLEOTIDE SEQUENCE [LARGE SCALE GENOMIC DNA]</scope>
    <source>
        <strain evidence="7 8">Hillstone_2</strain>
    </source>
</reference>